<organism evidence="2 3">
    <name type="scientific">Limnospira platensis NIES-46</name>
    <dbReference type="NCBI Taxonomy" id="1236695"/>
    <lineage>
        <taxon>Bacteria</taxon>
        <taxon>Bacillati</taxon>
        <taxon>Cyanobacteriota</taxon>
        <taxon>Cyanophyceae</taxon>
        <taxon>Oscillatoriophycideae</taxon>
        <taxon>Oscillatoriales</taxon>
        <taxon>Sirenicapillariaceae</taxon>
        <taxon>Limnospira</taxon>
    </lineage>
</organism>
<evidence type="ECO:0000313" key="3">
    <source>
        <dbReference type="Proteomes" id="UP000326169"/>
    </source>
</evidence>
<keyword evidence="1" id="KW-0812">Transmembrane</keyword>
<gene>
    <name evidence="2" type="ORF">NIES46_41090</name>
</gene>
<evidence type="ECO:0000256" key="1">
    <source>
        <dbReference type="SAM" id="Phobius"/>
    </source>
</evidence>
<dbReference type="EMBL" id="BIMW01000171">
    <property type="protein sequence ID" value="GCE96042.1"/>
    <property type="molecule type" value="Genomic_DNA"/>
</dbReference>
<feature type="transmembrane region" description="Helical" evidence="1">
    <location>
        <begin position="85"/>
        <end position="104"/>
    </location>
</feature>
<keyword evidence="3" id="KW-1185">Reference proteome</keyword>
<keyword evidence="1" id="KW-0472">Membrane</keyword>
<name>A0A5M3TBJ4_LIMPL</name>
<keyword evidence="1" id="KW-1133">Transmembrane helix</keyword>
<proteinExistence type="predicted"/>
<protein>
    <submittedName>
        <fullName evidence="2">Uncharacterized protein</fullName>
    </submittedName>
</protein>
<accession>A0A5M3TBJ4</accession>
<dbReference type="Proteomes" id="UP000326169">
    <property type="component" value="Unassembled WGS sequence"/>
</dbReference>
<reference evidence="2 3" key="1">
    <citation type="journal article" date="2019" name="J Genomics">
        <title>The Draft Genome of a Hydrogen-producing Cyanobacterium, Arthrospira platensis NIES-46.</title>
        <authorList>
            <person name="Suzuki S."/>
            <person name="Yamaguchi H."/>
            <person name="Kawachi M."/>
        </authorList>
    </citation>
    <scope>NUCLEOTIDE SEQUENCE [LARGE SCALE GENOMIC DNA]</scope>
    <source>
        <strain evidence="2 3">NIES-46</strain>
    </source>
</reference>
<evidence type="ECO:0000313" key="2">
    <source>
        <dbReference type="EMBL" id="GCE96042.1"/>
    </source>
</evidence>
<dbReference type="GeneID" id="301684883"/>
<comment type="caution">
    <text evidence="2">The sequence shown here is derived from an EMBL/GenBank/DDBJ whole genome shotgun (WGS) entry which is preliminary data.</text>
</comment>
<dbReference type="RefSeq" id="WP_006620247.1">
    <property type="nucleotide sequence ID" value="NZ_BIMW01000171.1"/>
</dbReference>
<sequence length="131" mass="14579">MNADTFNSHSVNCPICHHTSVLPSVGVFGGLFTCPNCHTHLVISNSGHYVRDPFSWQHWAIGRMLRRQSHPLARIGRDVCSTKPFPLVAIVSSLLLLSLAVVATDRLNYHNQMLDPSITELEQDAADYPFP</sequence>